<sequence length="31" mass="2968">GGVGAGVDAEQVVSDASMEEGAGNEDDVTSD</sequence>
<feature type="region of interest" description="Disordered" evidence="1">
    <location>
        <begin position="1"/>
        <end position="31"/>
    </location>
</feature>
<dbReference type="EMBL" id="LXQA011245950">
    <property type="protein sequence ID" value="MCI90490.1"/>
    <property type="molecule type" value="Genomic_DNA"/>
</dbReference>
<comment type="caution">
    <text evidence="2">The sequence shown here is derived from an EMBL/GenBank/DDBJ whole genome shotgun (WGS) entry which is preliminary data.</text>
</comment>
<protein>
    <submittedName>
        <fullName evidence="2">Uncharacterized protein</fullName>
    </submittedName>
</protein>
<accession>A0A392VVM0</accession>
<organism evidence="2 3">
    <name type="scientific">Trifolium medium</name>
    <dbReference type="NCBI Taxonomy" id="97028"/>
    <lineage>
        <taxon>Eukaryota</taxon>
        <taxon>Viridiplantae</taxon>
        <taxon>Streptophyta</taxon>
        <taxon>Embryophyta</taxon>
        <taxon>Tracheophyta</taxon>
        <taxon>Spermatophyta</taxon>
        <taxon>Magnoliopsida</taxon>
        <taxon>eudicotyledons</taxon>
        <taxon>Gunneridae</taxon>
        <taxon>Pentapetalae</taxon>
        <taxon>rosids</taxon>
        <taxon>fabids</taxon>
        <taxon>Fabales</taxon>
        <taxon>Fabaceae</taxon>
        <taxon>Papilionoideae</taxon>
        <taxon>50 kb inversion clade</taxon>
        <taxon>NPAAA clade</taxon>
        <taxon>Hologalegina</taxon>
        <taxon>IRL clade</taxon>
        <taxon>Trifolieae</taxon>
        <taxon>Trifolium</taxon>
    </lineage>
</organism>
<dbReference type="Proteomes" id="UP000265520">
    <property type="component" value="Unassembled WGS sequence"/>
</dbReference>
<evidence type="ECO:0000313" key="2">
    <source>
        <dbReference type="EMBL" id="MCI90490.1"/>
    </source>
</evidence>
<feature type="compositionally biased region" description="Acidic residues" evidence="1">
    <location>
        <begin position="22"/>
        <end position="31"/>
    </location>
</feature>
<name>A0A392VVM0_9FABA</name>
<proteinExistence type="predicted"/>
<reference evidence="2 3" key="1">
    <citation type="journal article" date="2018" name="Front. Plant Sci.">
        <title>Red Clover (Trifolium pratense) and Zigzag Clover (T. medium) - A Picture of Genomic Similarities and Differences.</title>
        <authorList>
            <person name="Dluhosova J."/>
            <person name="Istvanek J."/>
            <person name="Nedelnik J."/>
            <person name="Repkova J."/>
        </authorList>
    </citation>
    <scope>NUCLEOTIDE SEQUENCE [LARGE SCALE GENOMIC DNA]</scope>
    <source>
        <strain evidence="3">cv. 10/8</strain>
        <tissue evidence="2">Leaf</tissue>
    </source>
</reference>
<feature type="non-terminal residue" evidence="2">
    <location>
        <position position="1"/>
    </location>
</feature>
<keyword evidence="3" id="KW-1185">Reference proteome</keyword>
<evidence type="ECO:0000313" key="3">
    <source>
        <dbReference type="Proteomes" id="UP000265520"/>
    </source>
</evidence>
<evidence type="ECO:0000256" key="1">
    <source>
        <dbReference type="SAM" id="MobiDB-lite"/>
    </source>
</evidence>
<dbReference type="AlphaFoldDB" id="A0A392VVM0"/>